<sequence>MTDTKSHGLGKKNFGPIYVKANSGTKKVWVCLFTCLVVRSVHLELMQDMSTEEFLLGLRRFIARCGKPKQLISDNASTFKLATSVLVETWSATVRDSDVQSYVANEGIEWQFIVELAPWMGGFYERLNGVVKRCIRKTIGKLCLTSEQLRTLLAEAEAVVNSRPLVYVGDDITSNICLTPAHFLTLNPKTGIPCNDEEGITEDPEYLPNISNAEMLLQTWKKGQKHLDAFWKAWRNDYLLSLRERMAYKLKEGRFQHNKEPLVGDVVLDKDDLPRGSWKIGRICELRTSQDGQIRSGRVLLPNKKTLNRPFNLLYPIECSKETETKDRENTSENQSTGSLQETSSGNESKTIPNVEPVARELPSTRPKRQAAQRADEKIKDWLSL</sequence>
<dbReference type="Gene3D" id="3.30.420.10">
    <property type="entry name" value="Ribonuclease H-like superfamily/Ribonuclease H"/>
    <property type="match status" value="1"/>
</dbReference>
<feature type="domain" description="Integrase catalytic" evidence="2">
    <location>
        <begin position="1"/>
        <end position="188"/>
    </location>
</feature>
<dbReference type="InterPro" id="IPR012337">
    <property type="entry name" value="RNaseH-like_sf"/>
</dbReference>
<reference evidence="4" key="1">
    <citation type="submission" date="2025-08" db="UniProtKB">
        <authorList>
            <consortium name="RefSeq"/>
        </authorList>
    </citation>
    <scope>IDENTIFICATION</scope>
    <source>
        <tissue evidence="4">Whole sample</tissue>
    </source>
</reference>
<feature type="compositionally biased region" description="Polar residues" evidence="1">
    <location>
        <begin position="332"/>
        <end position="352"/>
    </location>
</feature>
<dbReference type="RefSeq" id="XP_022290586.1">
    <property type="nucleotide sequence ID" value="XM_022434878.1"/>
</dbReference>
<dbReference type="PROSITE" id="PS50994">
    <property type="entry name" value="INTEGRASE"/>
    <property type="match status" value="1"/>
</dbReference>
<dbReference type="InterPro" id="IPR040676">
    <property type="entry name" value="DUF5641"/>
</dbReference>
<feature type="compositionally biased region" description="Basic and acidic residues" evidence="1">
    <location>
        <begin position="322"/>
        <end position="331"/>
    </location>
</feature>
<dbReference type="InterPro" id="IPR001584">
    <property type="entry name" value="Integrase_cat-core"/>
</dbReference>
<dbReference type="Pfam" id="PF18701">
    <property type="entry name" value="DUF5641"/>
    <property type="match status" value="1"/>
</dbReference>
<name>A0A8B8AGX7_CRAVI</name>
<evidence type="ECO:0000313" key="3">
    <source>
        <dbReference type="Proteomes" id="UP000694844"/>
    </source>
</evidence>
<dbReference type="PANTHER" id="PTHR47331:SF2">
    <property type="match status" value="1"/>
</dbReference>
<dbReference type="Proteomes" id="UP000694844">
    <property type="component" value="Chromosome 6"/>
</dbReference>
<evidence type="ECO:0000256" key="1">
    <source>
        <dbReference type="SAM" id="MobiDB-lite"/>
    </source>
</evidence>
<evidence type="ECO:0000313" key="4">
    <source>
        <dbReference type="RefSeq" id="XP_022290586.1"/>
    </source>
</evidence>
<dbReference type="GO" id="GO:0003676">
    <property type="term" value="F:nucleic acid binding"/>
    <property type="evidence" value="ECO:0007669"/>
    <property type="project" value="InterPro"/>
</dbReference>
<protein>
    <submittedName>
        <fullName evidence="4">Uncharacterized protein LOC111102225</fullName>
    </submittedName>
</protein>
<dbReference type="GO" id="GO:0015074">
    <property type="term" value="P:DNA integration"/>
    <property type="evidence" value="ECO:0007669"/>
    <property type="project" value="InterPro"/>
</dbReference>
<dbReference type="OrthoDB" id="6020347at2759"/>
<dbReference type="AlphaFoldDB" id="A0A8B8AGX7"/>
<keyword evidence="3" id="KW-1185">Reference proteome</keyword>
<dbReference type="SUPFAM" id="SSF53098">
    <property type="entry name" value="Ribonuclease H-like"/>
    <property type="match status" value="1"/>
</dbReference>
<proteinExistence type="predicted"/>
<dbReference type="InterPro" id="IPR036397">
    <property type="entry name" value="RNaseH_sf"/>
</dbReference>
<feature type="region of interest" description="Disordered" evidence="1">
    <location>
        <begin position="322"/>
        <end position="385"/>
    </location>
</feature>
<organism evidence="3 4">
    <name type="scientific">Crassostrea virginica</name>
    <name type="common">Eastern oyster</name>
    <dbReference type="NCBI Taxonomy" id="6565"/>
    <lineage>
        <taxon>Eukaryota</taxon>
        <taxon>Metazoa</taxon>
        <taxon>Spiralia</taxon>
        <taxon>Lophotrochozoa</taxon>
        <taxon>Mollusca</taxon>
        <taxon>Bivalvia</taxon>
        <taxon>Autobranchia</taxon>
        <taxon>Pteriomorphia</taxon>
        <taxon>Ostreida</taxon>
        <taxon>Ostreoidea</taxon>
        <taxon>Ostreidae</taxon>
        <taxon>Crassostrea</taxon>
    </lineage>
</organism>
<dbReference type="PANTHER" id="PTHR47331">
    <property type="entry name" value="PHD-TYPE DOMAIN-CONTAINING PROTEIN"/>
    <property type="match status" value="1"/>
</dbReference>
<accession>A0A8B8AGX7</accession>
<feature type="compositionally biased region" description="Basic and acidic residues" evidence="1">
    <location>
        <begin position="374"/>
        <end position="385"/>
    </location>
</feature>
<dbReference type="KEGG" id="cvn:111102225"/>
<dbReference type="GeneID" id="111102225"/>
<gene>
    <name evidence="4" type="primary">LOC111102225</name>
</gene>
<evidence type="ECO:0000259" key="2">
    <source>
        <dbReference type="PROSITE" id="PS50994"/>
    </source>
</evidence>